<dbReference type="RefSeq" id="WP_354547764.1">
    <property type="nucleotide sequence ID" value="NZ_JBEPSD010000001.1"/>
</dbReference>
<evidence type="ECO:0000313" key="2">
    <source>
        <dbReference type="EMBL" id="MET4568978.1"/>
    </source>
</evidence>
<name>A0ABV2PVA9_9GAMM</name>
<dbReference type="Gene3D" id="1.25.40.20">
    <property type="entry name" value="Ankyrin repeat-containing domain"/>
    <property type="match status" value="1"/>
</dbReference>
<dbReference type="EMBL" id="JBEPSD010000001">
    <property type="protein sequence ID" value="MET4568978.1"/>
    <property type="molecule type" value="Genomic_DNA"/>
</dbReference>
<dbReference type="InterPro" id="IPR002110">
    <property type="entry name" value="Ankyrin_rpt"/>
</dbReference>
<reference evidence="2 3" key="1">
    <citation type="submission" date="2024-06" db="EMBL/GenBank/DDBJ databases">
        <title>Sorghum-associated microbial communities from plants grown in Nebraska, USA.</title>
        <authorList>
            <person name="Schachtman D."/>
        </authorList>
    </citation>
    <scope>NUCLEOTIDE SEQUENCE [LARGE SCALE GENOMIC DNA]</scope>
    <source>
        <strain evidence="2 3">1757</strain>
    </source>
</reference>
<dbReference type="Pfam" id="PF12796">
    <property type="entry name" value="Ank_2"/>
    <property type="match status" value="1"/>
</dbReference>
<dbReference type="Proteomes" id="UP001549251">
    <property type="component" value="Unassembled WGS sequence"/>
</dbReference>
<proteinExistence type="predicted"/>
<gene>
    <name evidence="2" type="ORF">ABIE04_001305</name>
</gene>
<evidence type="ECO:0000313" key="3">
    <source>
        <dbReference type="Proteomes" id="UP001549251"/>
    </source>
</evidence>
<sequence>MLPRIALLVAGFLLGGTAKGVEKPHPPLTLICPAQTALARTLAVHDAFDAPPAVNALIVNVIDGKLAQVRQQLDAMDTADAARWRQSALVIATYARNPAMVAGLLDGGALVDGQGALPDLKREVRDELLAEVKKDPKWATVDPAPKTARELDAVFLFDGRLDGPAATIAAQCGDLATLDVALDHHANLKARIPNSNDVMAMAVTADDPVIVKRLLDNGAAPSSTVGESADGLTTAIVQGNAAMVKLLLDHGADPCAEYRSRQQRLDAYQAKHHRPKRTLPSDAEIGRRQKLPDDLVAQLSCPELDKASASSL</sequence>
<comment type="caution">
    <text evidence="2">The sequence shown here is derived from an EMBL/GenBank/DDBJ whole genome shotgun (WGS) entry which is preliminary data.</text>
</comment>
<organism evidence="2 3">
    <name type="scientific">Rhodanobacter soli</name>
    <dbReference type="NCBI Taxonomy" id="590609"/>
    <lineage>
        <taxon>Bacteria</taxon>
        <taxon>Pseudomonadati</taxon>
        <taxon>Pseudomonadota</taxon>
        <taxon>Gammaproteobacteria</taxon>
        <taxon>Lysobacterales</taxon>
        <taxon>Rhodanobacteraceae</taxon>
        <taxon>Rhodanobacter</taxon>
    </lineage>
</organism>
<evidence type="ECO:0008006" key="4">
    <source>
        <dbReference type="Google" id="ProtNLM"/>
    </source>
</evidence>
<evidence type="ECO:0000256" key="1">
    <source>
        <dbReference type="SAM" id="MobiDB-lite"/>
    </source>
</evidence>
<accession>A0ABV2PVA9</accession>
<dbReference type="SUPFAM" id="SSF48403">
    <property type="entry name" value="Ankyrin repeat"/>
    <property type="match status" value="1"/>
</dbReference>
<dbReference type="InterPro" id="IPR036770">
    <property type="entry name" value="Ankyrin_rpt-contain_sf"/>
</dbReference>
<dbReference type="SMART" id="SM00248">
    <property type="entry name" value="ANK"/>
    <property type="match status" value="4"/>
</dbReference>
<protein>
    <recommendedName>
        <fullName evidence="4">Ankyrin repeat domain-containing protein</fullName>
    </recommendedName>
</protein>
<feature type="region of interest" description="Disordered" evidence="1">
    <location>
        <begin position="268"/>
        <end position="288"/>
    </location>
</feature>
<keyword evidence="3" id="KW-1185">Reference proteome</keyword>